<evidence type="ECO:0008006" key="4">
    <source>
        <dbReference type="Google" id="ProtNLM"/>
    </source>
</evidence>
<keyword evidence="1" id="KW-1133">Transmembrane helix</keyword>
<feature type="transmembrane region" description="Helical" evidence="1">
    <location>
        <begin position="382"/>
        <end position="401"/>
    </location>
</feature>
<protein>
    <recommendedName>
        <fullName evidence="4">Glycosyltransferase RgtA/B/C/D-like domain-containing protein</fullName>
    </recommendedName>
</protein>
<feature type="transmembrane region" description="Helical" evidence="1">
    <location>
        <begin position="153"/>
        <end position="171"/>
    </location>
</feature>
<evidence type="ECO:0000313" key="3">
    <source>
        <dbReference type="Proteomes" id="UP001524587"/>
    </source>
</evidence>
<accession>A0ABT1W883</accession>
<feature type="transmembrane region" description="Helical" evidence="1">
    <location>
        <begin position="237"/>
        <end position="258"/>
    </location>
</feature>
<dbReference type="EMBL" id="JAMSKV010000010">
    <property type="protein sequence ID" value="MCQ8279094.1"/>
    <property type="molecule type" value="Genomic_DNA"/>
</dbReference>
<gene>
    <name evidence="2" type="ORF">NFI95_11630</name>
</gene>
<feature type="transmembrane region" description="Helical" evidence="1">
    <location>
        <begin position="9"/>
        <end position="28"/>
    </location>
</feature>
<comment type="caution">
    <text evidence="2">The sequence shown here is derived from an EMBL/GenBank/DDBJ whole genome shotgun (WGS) entry which is preliminary data.</text>
</comment>
<dbReference type="RefSeq" id="WP_422864581.1">
    <property type="nucleotide sequence ID" value="NZ_JAMSKV010000010.1"/>
</dbReference>
<feature type="transmembrane region" description="Helical" evidence="1">
    <location>
        <begin position="413"/>
        <end position="429"/>
    </location>
</feature>
<feature type="transmembrane region" description="Helical" evidence="1">
    <location>
        <begin position="99"/>
        <end position="120"/>
    </location>
</feature>
<proteinExistence type="predicted"/>
<organism evidence="2 3">
    <name type="scientific">Endosaccharibacter trunci</name>
    <dbReference type="NCBI Taxonomy" id="2812733"/>
    <lineage>
        <taxon>Bacteria</taxon>
        <taxon>Pseudomonadati</taxon>
        <taxon>Pseudomonadota</taxon>
        <taxon>Alphaproteobacteria</taxon>
        <taxon>Acetobacterales</taxon>
        <taxon>Acetobacteraceae</taxon>
        <taxon>Endosaccharibacter</taxon>
    </lineage>
</organism>
<feature type="transmembrane region" description="Helical" evidence="1">
    <location>
        <begin position="312"/>
        <end position="332"/>
    </location>
</feature>
<dbReference type="Proteomes" id="UP001524587">
    <property type="component" value="Unassembled WGS sequence"/>
</dbReference>
<sequence length="708" mass="77294">MDKSSFRDFIAILLVTVISVAEFFNVQIANGFTMLFGDQNDAVIGISILEHWRAVFDGNAVWNRVSYFYPYPDSLGYNDGLLLYGIPYTLGRWQGLDPFLCAEIVSMVVRAIGCIAFFIMARAVFGFRLGLALLGAALFTVAGNAAVQGNHAQLFSVSFIPLLVVLVYRAIQAARIGKRARGAAWGVAAALFFDSWMLTSFYTAWFTALLLLLTAIPGLLVTLPWRGSWRAIVADRWPAALAAGVAVLGIVPFLLVYVPKLKESGAHRFVDVRDYAPRLVDLINPRLADGAVQKPLHWLLSFYATKNVDPNGFAPLLLALAAIGVLLALIELPRSRRVGSVSGRLWSALALGTLAAVLAVTHMQGWRVVYALVPGANGIRDISRFFLVLSVPIILLALLTLQSIDQWVSRRNLVAARVLCALLSIGLLVEEKATSVPIALDRRAGLQLLDSIPPAPRACRAFFVTGHSPEFPTRNSASDRIYRHNVDAMLISAVDGLPTINGFSTFNPPDWQFADVDDRDYIDRVGLYALRHHLVSGLCALNLSARHWDLTPSLRFPGPTLNQTIQFDAKTPLAHDFLVEGWGEQEPEGVWSIARHAVIATKLPLTAIGRPLTVAIGGSALLPSGQPPVPFSVVINGQLIDTLHFGPTSTVQTFRVPKSAVDAEGMLTITLREGALHTPRELRIAPDDRLLGLFIRTIRFDPGDAGQR</sequence>
<keyword evidence="3" id="KW-1185">Reference proteome</keyword>
<feature type="transmembrane region" description="Helical" evidence="1">
    <location>
        <begin position="344"/>
        <end position="362"/>
    </location>
</feature>
<evidence type="ECO:0000313" key="2">
    <source>
        <dbReference type="EMBL" id="MCQ8279094.1"/>
    </source>
</evidence>
<evidence type="ECO:0000256" key="1">
    <source>
        <dbReference type="SAM" id="Phobius"/>
    </source>
</evidence>
<keyword evidence="1" id="KW-0472">Membrane</keyword>
<feature type="transmembrane region" description="Helical" evidence="1">
    <location>
        <begin position="127"/>
        <end position="147"/>
    </location>
</feature>
<keyword evidence="1" id="KW-0812">Transmembrane</keyword>
<reference evidence="2 3" key="1">
    <citation type="submission" date="2022-06" db="EMBL/GenBank/DDBJ databases">
        <title>Endosaccharibacter gen. nov., sp. nov., endophytic bacteria isolated from sugarcane.</title>
        <authorList>
            <person name="Pitiwittayakul N."/>
            <person name="Yukphan P."/>
            <person name="Charoenyingcharoen P."/>
            <person name="Tanasupawat S."/>
        </authorList>
    </citation>
    <scope>NUCLEOTIDE SEQUENCE [LARGE SCALE GENOMIC DNA]</scope>
    <source>
        <strain evidence="2 3">KSS8</strain>
    </source>
</reference>
<name>A0ABT1W883_9PROT</name>
<feature type="transmembrane region" description="Helical" evidence="1">
    <location>
        <begin position="205"/>
        <end position="225"/>
    </location>
</feature>